<gene>
    <name evidence="1" type="ORF">B0T26DRAFT_673273</name>
</gene>
<evidence type="ECO:0000313" key="2">
    <source>
        <dbReference type="Proteomes" id="UP001172101"/>
    </source>
</evidence>
<evidence type="ECO:0000313" key="1">
    <source>
        <dbReference type="EMBL" id="KAK0728800.1"/>
    </source>
</evidence>
<dbReference type="EMBL" id="JAUIRO010000002">
    <property type="protein sequence ID" value="KAK0728800.1"/>
    <property type="molecule type" value="Genomic_DNA"/>
</dbReference>
<dbReference type="Proteomes" id="UP001172101">
    <property type="component" value="Unassembled WGS sequence"/>
</dbReference>
<proteinExistence type="predicted"/>
<reference evidence="1" key="1">
    <citation type="submission" date="2023-06" db="EMBL/GenBank/DDBJ databases">
        <title>Genome-scale phylogeny and comparative genomics of the fungal order Sordariales.</title>
        <authorList>
            <consortium name="Lawrence Berkeley National Laboratory"/>
            <person name="Hensen N."/>
            <person name="Bonometti L."/>
            <person name="Westerberg I."/>
            <person name="Brannstrom I.O."/>
            <person name="Guillou S."/>
            <person name="Cros-Aarteil S."/>
            <person name="Calhoun S."/>
            <person name="Haridas S."/>
            <person name="Kuo A."/>
            <person name="Mondo S."/>
            <person name="Pangilinan J."/>
            <person name="Riley R."/>
            <person name="LaButti K."/>
            <person name="Andreopoulos B."/>
            <person name="Lipzen A."/>
            <person name="Chen C."/>
            <person name="Yanf M."/>
            <person name="Daum C."/>
            <person name="Ng V."/>
            <person name="Clum A."/>
            <person name="Steindorff A."/>
            <person name="Ohm R."/>
            <person name="Martin F."/>
            <person name="Silar P."/>
            <person name="Natvig D."/>
            <person name="Lalanne C."/>
            <person name="Gautier V."/>
            <person name="Ament-velasquez S.L."/>
            <person name="Kruys A."/>
            <person name="Hutchinson M.I."/>
            <person name="Powell A.J."/>
            <person name="Barry K."/>
            <person name="Miller A.N."/>
            <person name="Grigoriev I.V."/>
            <person name="Debuchy R."/>
            <person name="Gladieux P."/>
            <person name="Thoren M.H."/>
            <person name="Johannesson H."/>
        </authorList>
    </citation>
    <scope>NUCLEOTIDE SEQUENCE</scope>
    <source>
        <strain evidence="1">SMH2392-1A</strain>
    </source>
</reference>
<accession>A0AA40B6W9</accession>
<dbReference type="GeneID" id="85322849"/>
<sequence length="104" mass="11886">MCPGCFCHTELPPREPALNADHKLLNHKYGSLDNLIDDLHNWAASALFAIKKLRTANVRGITYSGFIWRVGFNAHNAQGARRHYKGVYTRWNNPSYYEGFGYSI</sequence>
<dbReference type="RefSeq" id="XP_060301655.1">
    <property type="nucleotide sequence ID" value="XM_060439579.1"/>
</dbReference>
<comment type="caution">
    <text evidence="1">The sequence shown here is derived from an EMBL/GenBank/DDBJ whole genome shotgun (WGS) entry which is preliminary data.</text>
</comment>
<protein>
    <submittedName>
        <fullName evidence="1">Uncharacterized protein</fullName>
    </submittedName>
</protein>
<dbReference type="AlphaFoldDB" id="A0AA40B6W9"/>
<keyword evidence="2" id="KW-1185">Reference proteome</keyword>
<organism evidence="1 2">
    <name type="scientific">Lasiosphaeria miniovina</name>
    <dbReference type="NCBI Taxonomy" id="1954250"/>
    <lineage>
        <taxon>Eukaryota</taxon>
        <taxon>Fungi</taxon>
        <taxon>Dikarya</taxon>
        <taxon>Ascomycota</taxon>
        <taxon>Pezizomycotina</taxon>
        <taxon>Sordariomycetes</taxon>
        <taxon>Sordariomycetidae</taxon>
        <taxon>Sordariales</taxon>
        <taxon>Lasiosphaeriaceae</taxon>
        <taxon>Lasiosphaeria</taxon>
    </lineage>
</organism>
<name>A0AA40B6W9_9PEZI</name>